<gene>
    <name evidence="4" type="ORF">EDC19_0273</name>
</gene>
<feature type="transmembrane region" description="Helical" evidence="3">
    <location>
        <begin position="38"/>
        <end position="55"/>
    </location>
</feature>
<evidence type="ECO:0000313" key="5">
    <source>
        <dbReference type="Proteomes" id="UP000294545"/>
    </source>
</evidence>
<dbReference type="Proteomes" id="UP000294545">
    <property type="component" value="Unassembled WGS sequence"/>
</dbReference>
<evidence type="ECO:0000313" key="4">
    <source>
        <dbReference type="EMBL" id="TCK97871.1"/>
    </source>
</evidence>
<proteinExistence type="inferred from homology"/>
<dbReference type="InterPro" id="IPR005081">
    <property type="entry name" value="SpoIIGA"/>
</dbReference>
<feature type="transmembrane region" description="Helical" evidence="3">
    <location>
        <begin position="133"/>
        <end position="151"/>
    </location>
</feature>
<accession>A0A4V2Q1J9</accession>
<comment type="subcellular location">
    <subcellularLocation>
        <location evidence="1">Cell membrane</location>
    </subcellularLocation>
</comment>
<keyword evidence="1" id="KW-0645">Protease</keyword>
<dbReference type="GO" id="GO:0030436">
    <property type="term" value="P:asexual sporulation"/>
    <property type="evidence" value="ECO:0007669"/>
    <property type="project" value="InterPro"/>
</dbReference>
<evidence type="ECO:0000256" key="1">
    <source>
        <dbReference type="PIRNR" id="PIRNR018571"/>
    </source>
</evidence>
<keyword evidence="1" id="KW-0749">Sporulation</keyword>
<dbReference type="GO" id="GO:0005886">
    <property type="term" value="C:plasma membrane"/>
    <property type="evidence" value="ECO:0007669"/>
    <property type="project" value="UniProtKB-SubCell"/>
</dbReference>
<keyword evidence="3" id="KW-1133">Transmembrane helix</keyword>
<organism evidence="4 5">
    <name type="scientific">Natranaerovirga hydrolytica</name>
    <dbReference type="NCBI Taxonomy" id="680378"/>
    <lineage>
        <taxon>Bacteria</taxon>
        <taxon>Bacillati</taxon>
        <taxon>Bacillota</taxon>
        <taxon>Clostridia</taxon>
        <taxon>Lachnospirales</taxon>
        <taxon>Natranaerovirgaceae</taxon>
        <taxon>Natranaerovirga</taxon>
    </lineage>
</organism>
<dbReference type="EMBL" id="SMGQ01000011">
    <property type="protein sequence ID" value="TCK97871.1"/>
    <property type="molecule type" value="Genomic_DNA"/>
</dbReference>
<protein>
    <recommendedName>
        <fullName evidence="1">Sporulation sigma-E factor-processing peptidase</fullName>
        <ecNumber evidence="1">3.4.23.-</ecNumber>
    </recommendedName>
    <alternativeName>
        <fullName evidence="1">Membrane-associated aspartic protease</fullName>
    </alternativeName>
    <alternativeName>
        <fullName evidence="1">Stage II sporulation protein GA</fullName>
    </alternativeName>
</protein>
<dbReference type="EC" id="3.4.23.-" evidence="1"/>
<comment type="caution">
    <text evidence="4">The sequence shown here is derived from an EMBL/GenBank/DDBJ whole genome shotgun (WGS) entry which is preliminary data.</text>
</comment>
<keyword evidence="1" id="KW-0378">Hydrolase</keyword>
<dbReference type="Pfam" id="PF03419">
    <property type="entry name" value="Peptidase_U4"/>
    <property type="match status" value="1"/>
</dbReference>
<dbReference type="GO" id="GO:0030435">
    <property type="term" value="P:sporulation resulting in formation of a cellular spore"/>
    <property type="evidence" value="ECO:0007669"/>
    <property type="project" value="UniProtKB-KW"/>
</dbReference>
<name>A0A4V2Q1J9_9FIRM</name>
<keyword evidence="1" id="KW-1003">Cell membrane</keyword>
<dbReference type="PIRSF" id="PIRSF018571">
    <property type="entry name" value="SpoIIGA"/>
    <property type="match status" value="1"/>
</dbReference>
<dbReference type="RefSeq" id="WP_132279376.1">
    <property type="nucleotide sequence ID" value="NZ_SMGQ01000011.1"/>
</dbReference>
<sequence>MYYEVYVDTLFMINVIMDLLVLWAVGKIVKVKTTRLRLICASFVGGTIMCLMVIFPVKYIILNILIYYVITCVLMIMIAFAPKTFNQLIKLLVSLYLTTFFIGGAIFSLYYYTQFGYYFNQIFNGNIFDIINIKHLAFTTVCSILIIKIFIRYYNKINTLQKNIFAIEIRMQGKTIQGQGFLDTGNNLYDPITKKPVIIVEYEMIKQLVPEHVTNIINDFLNNQSEALYSNVEVLYRYKFRLIPYSSIGKESGMLIGMVPENISINCNTDKALELKDIVVAIYNKKLSQDNSYQILLHPELVNH</sequence>
<dbReference type="AlphaFoldDB" id="A0A4V2Q1J9"/>
<reference evidence="4 5" key="1">
    <citation type="submission" date="2019-03" db="EMBL/GenBank/DDBJ databases">
        <title>Genomic Encyclopedia of Type Strains, Phase IV (KMG-IV): sequencing the most valuable type-strain genomes for metagenomic binning, comparative biology and taxonomic classification.</title>
        <authorList>
            <person name="Goeker M."/>
        </authorList>
    </citation>
    <scope>NUCLEOTIDE SEQUENCE [LARGE SCALE GENOMIC DNA]</scope>
    <source>
        <strain evidence="4 5">DSM 24176</strain>
    </source>
</reference>
<feature type="transmembrane region" description="Helical" evidence="3">
    <location>
        <begin position="61"/>
        <end position="81"/>
    </location>
</feature>
<keyword evidence="1" id="KW-0064">Aspartyl protease</keyword>
<dbReference type="NCBIfam" id="TIGR02854">
    <property type="entry name" value="spore_II_GA"/>
    <property type="match status" value="1"/>
</dbReference>
<feature type="transmembrane region" description="Helical" evidence="3">
    <location>
        <begin position="6"/>
        <end position="26"/>
    </location>
</feature>
<comment type="function">
    <text evidence="1">Probable aspartic protease that is responsible for the proteolytic cleavage of the RNA polymerase sigma E factor (SigE/spoIIGB) to yield the active peptide in the mother cell during sporulation. Responds to a signal from the forespore that is triggered by the extracellular signal protein SpoIIR.</text>
</comment>
<dbReference type="GO" id="GO:0006508">
    <property type="term" value="P:proteolysis"/>
    <property type="evidence" value="ECO:0007669"/>
    <property type="project" value="UniProtKB-KW"/>
</dbReference>
<dbReference type="GO" id="GO:0004190">
    <property type="term" value="F:aspartic-type endopeptidase activity"/>
    <property type="evidence" value="ECO:0007669"/>
    <property type="project" value="UniProtKB-KW"/>
</dbReference>
<keyword evidence="5" id="KW-1185">Reference proteome</keyword>
<feature type="active site" evidence="2">
    <location>
        <position position="183"/>
    </location>
</feature>
<evidence type="ECO:0000256" key="2">
    <source>
        <dbReference type="PIRSR" id="PIRSR018571-1"/>
    </source>
</evidence>
<comment type="similarity">
    <text evidence="1">Belongs to the peptidase U4 family.</text>
</comment>
<keyword evidence="1 3" id="KW-0472">Membrane</keyword>
<dbReference type="OrthoDB" id="2690199at2"/>
<feature type="transmembrane region" description="Helical" evidence="3">
    <location>
        <begin position="93"/>
        <end position="113"/>
    </location>
</feature>
<evidence type="ECO:0000256" key="3">
    <source>
        <dbReference type="SAM" id="Phobius"/>
    </source>
</evidence>
<keyword evidence="3" id="KW-0812">Transmembrane</keyword>